<keyword evidence="1" id="KW-0472">Membrane</keyword>
<reference evidence="2" key="1">
    <citation type="submission" date="2019-03" db="EMBL/GenBank/DDBJ databases">
        <title>Single cell metagenomics reveals metabolic interactions within the superorganism composed of flagellate Streblomastix strix and complex community of Bacteroidetes bacteria on its surface.</title>
        <authorList>
            <person name="Treitli S.C."/>
            <person name="Kolisko M."/>
            <person name="Husnik F."/>
            <person name="Keeling P."/>
            <person name="Hampl V."/>
        </authorList>
    </citation>
    <scope>NUCLEOTIDE SEQUENCE</scope>
    <source>
        <strain evidence="2">STM</strain>
    </source>
</reference>
<gene>
    <name evidence="2" type="ORF">EZS27_020362</name>
</gene>
<dbReference type="Pfam" id="PF03929">
    <property type="entry name" value="PepSY_TM"/>
    <property type="match status" value="1"/>
</dbReference>
<protein>
    <recommendedName>
        <fullName evidence="3">PepSY domain-containing protein</fullName>
    </recommendedName>
</protein>
<proteinExistence type="predicted"/>
<dbReference type="PANTHER" id="PTHR34219:SF3">
    <property type="entry name" value="BLL7967 PROTEIN"/>
    <property type="match status" value="1"/>
</dbReference>
<feature type="transmembrane region" description="Helical" evidence="1">
    <location>
        <begin position="146"/>
        <end position="166"/>
    </location>
</feature>
<feature type="transmembrane region" description="Helical" evidence="1">
    <location>
        <begin position="12"/>
        <end position="34"/>
    </location>
</feature>
<keyword evidence="1" id="KW-1133">Transmembrane helix</keyword>
<evidence type="ECO:0008006" key="3">
    <source>
        <dbReference type="Google" id="ProtNLM"/>
    </source>
</evidence>
<evidence type="ECO:0000256" key="1">
    <source>
        <dbReference type="SAM" id="Phobius"/>
    </source>
</evidence>
<dbReference type="EMBL" id="SNRY01001431">
    <property type="protein sequence ID" value="KAA6330988.1"/>
    <property type="molecule type" value="Genomic_DNA"/>
</dbReference>
<dbReference type="PANTHER" id="PTHR34219">
    <property type="entry name" value="IRON-REGULATED INNER MEMBRANE PROTEIN-RELATED"/>
    <property type="match status" value="1"/>
</dbReference>
<evidence type="ECO:0000313" key="2">
    <source>
        <dbReference type="EMBL" id="KAA6330988.1"/>
    </source>
</evidence>
<accession>A0A5J4RB39</accession>
<keyword evidence="1" id="KW-0812">Transmembrane</keyword>
<dbReference type="AlphaFoldDB" id="A0A5J4RB39"/>
<name>A0A5J4RB39_9ZZZZ</name>
<organism evidence="2">
    <name type="scientific">termite gut metagenome</name>
    <dbReference type="NCBI Taxonomy" id="433724"/>
    <lineage>
        <taxon>unclassified sequences</taxon>
        <taxon>metagenomes</taxon>
        <taxon>organismal metagenomes</taxon>
    </lineage>
</organism>
<sequence>MTIKKVIRKIHLWLGFLSGAIFTVICLTDAIWALHLHGWIGDSDPQIPAQPASLLLRPSILAEQSRDSLDNRLPSYISYTKDGPAWLGVLGRGARISLMVHPYSGEPLKRTSFSMNSAAEQKFDFWMFVRRGHQGLWLPRGIGRPVINYATLTFVIVLISGIILWTPKTRKAARNRLWFRWRKKTGVKRKIFDFHAIAGIYVPVVHLEKS</sequence>
<comment type="caution">
    <text evidence="2">The sequence shown here is derived from an EMBL/GenBank/DDBJ whole genome shotgun (WGS) entry which is preliminary data.</text>
</comment>
<dbReference type="InterPro" id="IPR005625">
    <property type="entry name" value="PepSY-ass_TM"/>
</dbReference>